<dbReference type="EMBL" id="DSVQ01000016">
    <property type="protein sequence ID" value="HGT40313.1"/>
    <property type="molecule type" value="Genomic_DNA"/>
</dbReference>
<feature type="region of interest" description="Disordered" evidence="1">
    <location>
        <begin position="46"/>
        <end position="75"/>
    </location>
</feature>
<proteinExistence type="predicted"/>
<name>A0A7C4LM68_9PLAN</name>
<evidence type="ECO:0000313" key="2">
    <source>
        <dbReference type="EMBL" id="HGT40313.1"/>
    </source>
</evidence>
<dbReference type="AlphaFoldDB" id="A0A7C4LM68"/>
<comment type="caution">
    <text evidence="2">The sequence shown here is derived from an EMBL/GenBank/DDBJ whole genome shotgun (WGS) entry which is preliminary data.</text>
</comment>
<evidence type="ECO:0000256" key="1">
    <source>
        <dbReference type="SAM" id="MobiDB-lite"/>
    </source>
</evidence>
<organism evidence="2">
    <name type="scientific">Schlesneria paludicola</name>
    <dbReference type="NCBI Taxonomy" id="360056"/>
    <lineage>
        <taxon>Bacteria</taxon>
        <taxon>Pseudomonadati</taxon>
        <taxon>Planctomycetota</taxon>
        <taxon>Planctomycetia</taxon>
        <taxon>Planctomycetales</taxon>
        <taxon>Planctomycetaceae</taxon>
        <taxon>Schlesneria</taxon>
    </lineage>
</organism>
<reference evidence="2" key="1">
    <citation type="journal article" date="2020" name="mSystems">
        <title>Genome- and Community-Level Interaction Insights into Carbon Utilization and Element Cycling Functions of Hydrothermarchaeota in Hydrothermal Sediment.</title>
        <authorList>
            <person name="Zhou Z."/>
            <person name="Liu Y."/>
            <person name="Xu W."/>
            <person name="Pan J."/>
            <person name="Luo Z.H."/>
            <person name="Li M."/>
        </authorList>
    </citation>
    <scope>NUCLEOTIDE SEQUENCE [LARGE SCALE GENOMIC DNA]</scope>
    <source>
        <strain evidence="2">SpSt-508</strain>
    </source>
</reference>
<sequence>MAVDLPLAAASIAEPIGVDRHSMRRERLQVHEHDPQEAVDVFGEQLNLPDRGRGVAGQSDRLRRERPADVGAVAE</sequence>
<accession>A0A7C4LM68</accession>
<protein>
    <submittedName>
        <fullName evidence="2">Uncharacterized protein</fullName>
    </submittedName>
</protein>
<gene>
    <name evidence="2" type="ORF">ENS64_13780</name>
</gene>